<accession>A0A9D6QKT2</accession>
<dbReference type="InterPro" id="IPR011051">
    <property type="entry name" value="RmlC_Cupin_sf"/>
</dbReference>
<dbReference type="CDD" id="cd00093">
    <property type="entry name" value="HTH_XRE"/>
    <property type="match status" value="1"/>
</dbReference>
<keyword evidence="1" id="KW-0238">DNA-binding</keyword>
<proteinExistence type="predicted"/>
<evidence type="ECO:0000313" key="3">
    <source>
        <dbReference type="EMBL" id="MBI3540501.1"/>
    </source>
</evidence>
<dbReference type="Proteomes" id="UP000807850">
    <property type="component" value="Unassembled WGS sequence"/>
</dbReference>
<evidence type="ECO:0000259" key="2">
    <source>
        <dbReference type="PROSITE" id="PS50943"/>
    </source>
</evidence>
<gene>
    <name evidence="3" type="ORF">HY076_09535</name>
</gene>
<comment type="caution">
    <text evidence="3">The sequence shown here is derived from an EMBL/GenBank/DDBJ whole genome shotgun (WGS) entry which is preliminary data.</text>
</comment>
<dbReference type="PROSITE" id="PS50943">
    <property type="entry name" value="HTH_CROC1"/>
    <property type="match status" value="1"/>
</dbReference>
<dbReference type="Gene3D" id="2.60.120.10">
    <property type="entry name" value="Jelly Rolls"/>
    <property type="match status" value="1"/>
</dbReference>
<dbReference type="InterPro" id="IPR050807">
    <property type="entry name" value="TransReg_Diox_bact_type"/>
</dbReference>
<dbReference type="InterPro" id="IPR014710">
    <property type="entry name" value="RmlC-like_jellyroll"/>
</dbReference>
<dbReference type="GO" id="GO:0003677">
    <property type="term" value="F:DNA binding"/>
    <property type="evidence" value="ECO:0007669"/>
    <property type="project" value="UniProtKB-KW"/>
</dbReference>
<dbReference type="AlphaFoldDB" id="A0A9D6QKT2"/>
<dbReference type="SUPFAM" id="SSF51182">
    <property type="entry name" value="RmlC-like cupins"/>
    <property type="match status" value="1"/>
</dbReference>
<sequence>MTIVTAAEVGRRIRKIRSSRRLTLQQIARAAGLSATHLSEVERGRTSLTIGALVRIAAALGREPAYLIEPDERQDVAHQLFEMCPVLRPVPGASAAVLSPGIPGSRMFPYRIRFDAGCRSELTLDRGRTPAEGFYRVTFGAIECDFGDGSVRLGSGDSAQASFSRPHRLVSHGEDVSEVLAVLTGSLEKRLAR</sequence>
<organism evidence="3 4">
    <name type="scientific">Eiseniibacteriota bacterium</name>
    <dbReference type="NCBI Taxonomy" id="2212470"/>
    <lineage>
        <taxon>Bacteria</taxon>
        <taxon>Candidatus Eiseniibacteriota</taxon>
    </lineage>
</organism>
<name>A0A9D6QKT2_UNCEI</name>
<feature type="domain" description="HTH cro/C1-type" evidence="2">
    <location>
        <begin position="13"/>
        <end position="67"/>
    </location>
</feature>
<dbReference type="SUPFAM" id="SSF47413">
    <property type="entry name" value="lambda repressor-like DNA-binding domains"/>
    <property type="match status" value="1"/>
</dbReference>
<evidence type="ECO:0000256" key="1">
    <source>
        <dbReference type="ARBA" id="ARBA00023125"/>
    </source>
</evidence>
<dbReference type="InterPro" id="IPR010982">
    <property type="entry name" value="Lambda_DNA-bd_dom_sf"/>
</dbReference>
<evidence type="ECO:0000313" key="4">
    <source>
        <dbReference type="Proteomes" id="UP000807850"/>
    </source>
</evidence>
<dbReference type="PANTHER" id="PTHR46797">
    <property type="entry name" value="HTH-TYPE TRANSCRIPTIONAL REGULATOR"/>
    <property type="match status" value="1"/>
</dbReference>
<dbReference type="EMBL" id="JACQAY010000319">
    <property type="protein sequence ID" value="MBI3540501.1"/>
    <property type="molecule type" value="Genomic_DNA"/>
</dbReference>
<protein>
    <submittedName>
        <fullName evidence="3">Helix-turn-helix transcriptional regulator</fullName>
    </submittedName>
</protein>
<dbReference type="SMART" id="SM00530">
    <property type="entry name" value="HTH_XRE"/>
    <property type="match status" value="1"/>
</dbReference>
<dbReference type="Pfam" id="PF01381">
    <property type="entry name" value="HTH_3"/>
    <property type="match status" value="1"/>
</dbReference>
<dbReference type="InterPro" id="IPR001387">
    <property type="entry name" value="Cro/C1-type_HTH"/>
</dbReference>
<dbReference type="Gene3D" id="1.10.260.40">
    <property type="entry name" value="lambda repressor-like DNA-binding domains"/>
    <property type="match status" value="1"/>
</dbReference>
<dbReference type="CDD" id="cd02209">
    <property type="entry name" value="cupin_XRE_C"/>
    <property type="match status" value="1"/>
</dbReference>
<dbReference type="GO" id="GO:0003700">
    <property type="term" value="F:DNA-binding transcription factor activity"/>
    <property type="evidence" value="ECO:0007669"/>
    <property type="project" value="TreeGrafter"/>
</dbReference>
<dbReference type="PANTHER" id="PTHR46797:SF1">
    <property type="entry name" value="METHYLPHOSPHONATE SYNTHASE"/>
    <property type="match status" value="1"/>
</dbReference>
<reference evidence="3" key="1">
    <citation type="submission" date="2020-07" db="EMBL/GenBank/DDBJ databases">
        <title>Huge and variable diversity of episymbiotic CPR bacteria and DPANN archaea in groundwater ecosystems.</title>
        <authorList>
            <person name="He C.Y."/>
            <person name="Keren R."/>
            <person name="Whittaker M."/>
            <person name="Farag I.F."/>
            <person name="Doudna J."/>
            <person name="Cate J.H.D."/>
            <person name="Banfield J.F."/>
        </authorList>
    </citation>
    <scope>NUCLEOTIDE SEQUENCE</scope>
    <source>
        <strain evidence="3">NC_groundwater_928_Pr1_S-0.2um_72_17</strain>
    </source>
</reference>
<dbReference type="GO" id="GO:0005829">
    <property type="term" value="C:cytosol"/>
    <property type="evidence" value="ECO:0007669"/>
    <property type="project" value="TreeGrafter"/>
</dbReference>